<name>A0ABQ8CI75_BRANA</name>
<sequence>MYGGEIKSEDDWLIHLFLFHVRFISVRSVYCFNLCPKSALRFIDVSACRVMACFLNCFRGRDDRSISHSSLADSKRGGQESQNHLSALFRSEESEASSPCLGKERFDLDSIHIDKGLRDEARFLKACGTIPATPVEIRKASQKPTSPQHSGASYFHSWISSSSALGFHLDESPTPLKACEELGRPSLTSDQTPSSCVIDDGDTARVSSASGDADEVESIGTAFKGDLDRSGRPMLTAGKTKSVRFECDLDQSQSSNSSENSSSRKPEMGGKTTVSSPNPTPLKLSDEMQTPGTVYPANMESARKGRPRIRSQFVHSVSNLMEDASLYNVHDDSYGSLEQEQIEGETPTSATSDERLSKFEASSSPSLYPINEDGGEDFGVLIDITPGVNAMTPGDRPIIGLVAAHWNENEQTEVSPKWWDGNGIPNSTTKYKEDQKVSWHATPFEVRLEKALSEEGGLSLFPRRNLEVMEEDEEDSDIPQLQHSVQPNSVVSF</sequence>
<feature type="compositionally biased region" description="Polar residues" evidence="1">
    <location>
        <begin position="479"/>
        <end position="493"/>
    </location>
</feature>
<feature type="compositionally biased region" description="Low complexity" evidence="1">
    <location>
        <begin position="251"/>
        <end position="261"/>
    </location>
</feature>
<dbReference type="InterPro" id="IPR039300">
    <property type="entry name" value="JASON"/>
</dbReference>
<dbReference type="PANTHER" id="PTHR33318:SF25">
    <property type="entry name" value="PROTEIN JASON"/>
    <property type="match status" value="1"/>
</dbReference>
<protein>
    <recommendedName>
        <fullName evidence="4">Protein JASON</fullName>
    </recommendedName>
</protein>
<organism evidence="2 3">
    <name type="scientific">Brassica napus</name>
    <name type="common">Rape</name>
    <dbReference type="NCBI Taxonomy" id="3708"/>
    <lineage>
        <taxon>Eukaryota</taxon>
        <taxon>Viridiplantae</taxon>
        <taxon>Streptophyta</taxon>
        <taxon>Embryophyta</taxon>
        <taxon>Tracheophyta</taxon>
        <taxon>Spermatophyta</taxon>
        <taxon>Magnoliopsida</taxon>
        <taxon>eudicotyledons</taxon>
        <taxon>Gunneridae</taxon>
        <taxon>Pentapetalae</taxon>
        <taxon>rosids</taxon>
        <taxon>malvids</taxon>
        <taxon>Brassicales</taxon>
        <taxon>Brassicaceae</taxon>
        <taxon>Brassiceae</taxon>
        <taxon>Brassica</taxon>
    </lineage>
</organism>
<reference evidence="2 3" key="1">
    <citation type="submission" date="2021-05" db="EMBL/GenBank/DDBJ databases">
        <title>Genome Assembly of Synthetic Allotetraploid Brassica napus Reveals Homoeologous Exchanges between Subgenomes.</title>
        <authorList>
            <person name="Davis J.T."/>
        </authorList>
    </citation>
    <scope>NUCLEOTIDE SEQUENCE [LARGE SCALE GENOMIC DNA]</scope>
    <source>
        <strain evidence="3">cv. Da-Ae</strain>
        <tissue evidence="2">Seedling</tissue>
    </source>
</reference>
<accession>A0ABQ8CI75</accession>
<proteinExistence type="predicted"/>
<feature type="region of interest" description="Disordered" evidence="1">
    <location>
        <begin position="469"/>
        <end position="493"/>
    </location>
</feature>
<feature type="region of interest" description="Disordered" evidence="1">
    <location>
        <begin position="337"/>
        <end position="372"/>
    </location>
</feature>
<feature type="region of interest" description="Disordered" evidence="1">
    <location>
        <begin position="249"/>
        <end position="293"/>
    </location>
</feature>
<evidence type="ECO:0000256" key="1">
    <source>
        <dbReference type="SAM" id="MobiDB-lite"/>
    </source>
</evidence>
<keyword evidence="3" id="KW-1185">Reference proteome</keyword>
<evidence type="ECO:0000313" key="3">
    <source>
        <dbReference type="Proteomes" id="UP000824890"/>
    </source>
</evidence>
<feature type="region of interest" description="Disordered" evidence="1">
    <location>
        <begin position="178"/>
        <end position="217"/>
    </location>
</feature>
<comment type="caution">
    <text evidence="2">The sequence shown here is derived from an EMBL/GenBank/DDBJ whole genome shotgun (WGS) entry which is preliminary data.</text>
</comment>
<dbReference type="Proteomes" id="UP000824890">
    <property type="component" value="Unassembled WGS sequence"/>
</dbReference>
<dbReference type="EMBL" id="JAGKQM010000008">
    <property type="protein sequence ID" value="KAH0916752.1"/>
    <property type="molecule type" value="Genomic_DNA"/>
</dbReference>
<feature type="compositionally biased region" description="Polar residues" evidence="1">
    <location>
        <begin position="186"/>
        <end position="195"/>
    </location>
</feature>
<evidence type="ECO:0008006" key="4">
    <source>
        <dbReference type="Google" id="ProtNLM"/>
    </source>
</evidence>
<dbReference type="PANTHER" id="PTHR33318">
    <property type="entry name" value="ASPARTYL/GLUTAMYL-TRNA(ASN/GLN) AMIDOTRANSFERASE SUBUNIT"/>
    <property type="match status" value="1"/>
</dbReference>
<gene>
    <name evidence="2" type="ORF">HID58_031198</name>
</gene>
<evidence type="ECO:0000313" key="2">
    <source>
        <dbReference type="EMBL" id="KAH0916752.1"/>
    </source>
</evidence>